<dbReference type="EMBL" id="VIIS01001688">
    <property type="protein sequence ID" value="KAF0294416.1"/>
    <property type="molecule type" value="Genomic_DNA"/>
</dbReference>
<feature type="domain" description="Apple" evidence="2">
    <location>
        <begin position="36"/>
        <end position="113"/>
    </location>
</feature>
<comment type="caution">
    <text evidence="3">The sequence shown here is derived from an EMBL/GenBank/DDBJ whole genome shotgun (WGS) entry which is preliminary data.</text>
</comment>
<sequence length="496" mass="56453">MQLLPVSVGRLPHAQSLLMMVVLVMMLLSPTSALVASGRRGQGRRLVGATPAETLSAVSQERCHLACHQRAGCRSFNFHPGTGQCQVFTVTACDSSSYIVEPADGWTFYDVVDNLSAESEQTLWSQEACVRDGRCRDSCLRRLGQGCRHTQQCQPLVTGVTNCSELVCSCSSNYWRYNETLCLPRYTQLFTDGESWVWKKIVNGMCSTDFRIKSTGTVEVGVFAAYTHYTGRYFMRISQTKMDVFRYVDGVSNSHLASISKTFETDSRYVRFNFHWCGGQLRISRGIGTTNLFSWNDASPLQPQYLAMRSSSSTEGYFKFAGDLVDPWFGDWSSDRVYSIPRDTMVARRRHEQDFWVEFECRITRDCNWMAREQTTWHGSNIWKVIIGGWDNSHSAIHRHVSGAGWQFYTHTATPAILSATELRRFRIHFSPQAIRVYRDNQTEPFMAHQVGAPFTINYDGPHMCCNVENVDFRLVQFDAGWGYEGGFRWGEDLVS</sequence>
<dbReference type="PROSITE" id="PS50948">
    <property type="entry name" value="PAN"/>
    <property type="match status" value="1"/>
</dbReference>
<evidence type="ECO:0000259" key="2">
    <source>
        <dbReference type="PROSITE" id="PS50948"/>
    </source>
</evidence>
<dbReference type="InterPro" id="IPR022041">
    <property type="entry name" value="Methyltransf_FA"/>
</dbReference>
<gene>
    <name evidence="3" type="ORF">FJT64_007890</name>
</gene>
<keyword evidence="1" id="KW-0472">Membrane</keyword>
<keyword evidence="1" id="KW-1133">Transmembrane helix</keyword>
<organism evidence="3 4">
    <name type="scientific">Amphibalanus amphitrite</name>
    <name type="common">Striped barnacle</name>
    <name type="synonym">Balanus amphitrite</name>
    <dbReference type="NCBI Taxonomy" id="1232801"/>
    <lineage>
        <taxon>Eukaryota</taxon>
        <taxon>Metazoa</taxon>
        <taxon>Ecdysozoa</taxon>
        <taxon>Arthropoda</taxon>
        <taxon>Crustacea</taxon>
        <taxon>Multicrustacea</taxon>
        <taxon>Cirripedia</taxon>
        <taxon>Thoracica</taxon>
        <taxon>Thoracicalcarea</taxon>
        <taxon>Balanomorpha</taxon>
        <taxon>Balanoidea</taxon>
        <taxon>Balanidae</taxon>
        <taxon>Amphibalaninae</taxon>
        <taxon>Amphibalanus</taxon>
    </lineage>
</organism>
<dbReference type="Pfam" id="PF12248">
    <property type="entry name" value="Methyltransf_FA"/>
    <property type="match status" value="1"/>
</dbReference>
<dbReference type="Gene3D" id="3.50.4.10">
    <property type="entry name" value="Hepatocyte Growth Factor"/>
    <property type="match status" value="1"/>
</dbReference>
<reference evidence="3 4" key="1">
    <citation type="submission" date="2019-07" db="EMBL/GenBank/DDBJ databases">
        <title>Draft genome assembly of a fouling barnacle, Amphibalanus amphitrite (Darwin, 1854): The first reference genome for Thecostraca.</title>
        <authorList>
            <person name="Kim W."/>
        </authorList>
    </citation>
    <scope>NUCLEOTIDE SEQUENCE [LARGE SCALE GENOMIC DNA]</scope>
    <source>
        <strain evidence="3">SNU_AA5</strain>
        <tissue evidence="3">Soma without cirri and trophi</tissue>
    </source>
</reference>
<protein>
    <recommendedName>
        <fullName evidence="2">Apple domain-containing protein</fullName>
    </recommendedName>
</protein>
<dbReference type="SUPFAM" id="SSF57414">
    <property type="entry name" value="Hairpin loop containing domain-like"/>
    <property type="match status" value="1"/>
</dbReference>
<dbReference type="AlphaFoldDB" id="A0A6A4VIV9"/>
<evidence type="ECO:0000313" key="3">
    <source>
        <dbReference type="EMBL" id="KAF0294416.1"/>
    </source>
</evidence>
<evidence type="ECO:0000313" key="4">
    <source>
        <dbReference type="Proteomes" id="UP000440578"/>
    </source>
</evidence>
<dbReference type="Proteomes" id="UP000440578">
    <property type="component" value="Unassembled WGS sequence"/>
</dbReference>
<proteinExistence type="predicted"/>
<feature type="transmembrane region" description="Helical" evidence="1">
    <location>
        <begin position="16"/>
        <end position="36"/>
    </location>
</feature>
<evidence type="ECO:0000256" key="1">
    <source>
        <dbReference type="SAM" id="Phobius"/>
    </source>
</evidence>
<dbReference type="InterPro" id="IPR003609">
    <property type="entry name" value="Pan_app"/>
</dbReference>
<keyword evidence="1" id="KW-0812">Transmembrane</keyword>
<accession>A0A6A4VIV9</accession>
<name>A0A6A4VIV9_AMPAM</name>
<keyword evidence="4" id="KW-1185">Reference proteome</keyword>
<dbReference type="Pfam" id="PF00024">
    <property type="entry name" value="PAN_1"/>
    <property type="match status" value="1"/>
</dbReference>